<dbReference type="SUPFAM" id="SSF51735">
    <property type="entry name" value="NAD(P)-binding Rossmann-fold domains"/>
    <property type="match status" value="1"/>
</dbReference>
<dbReference type="Gene3D" id="3.90.180.10">
    <property type="entry name" value="Medium-chain alcohol dehydrogenases, catalytic domain"/>
    <property type="match status" value="1"/>
</dbReference>
<dbReference type="Proteomes" id="UP000292302">
    <property type="component" value="Unassembled WGS sequence"/>
</dbReference>
<evidence type="ECO:0000313" key="4">
    <source>
        <dbReference type="EMBL" id="TBU72007.1"/>
    </source>
</evidence>
<evidence type="ECO:0000259" key="3">
    <source>
        <dbReference type="SMART" id="SM00829"/>
    </source>
</evidence>
<gene>
    <name evidence="4" type="ORF">DNK06_23050</name>
</gene>
<name>A0A4Q9QFI9_9GAMM</name>
<dbReference type="EMBL" id="QJUI01000030">
    <property type="protein sequence ID" value="TBU72007.1"/>
    <property type="molecule type" value="Genomic_DNA"/>
</dbReference>
<dbReference type="InterPro" id="IPR020843">
    <property type="entry name" value="ER"/>
</dbReference>
<dbReference type="GO" id="GO:0070402">
    <property type="term" value="F:NADPH binding"/>
    <property type="evidence" value="ECO:0007669"/>
    <property type="project" value="TreeGrafter"/>
</dbReference>
<dbReference type="GO" id="GO:0005829">
    <property type="term" value="C:cytosol"/>
    <property type="evidence" value="ECO:0007669"/>
    <property type="project" value="TreeGrafter"/>
</dbReference>
<dbReference type="SMART" id="SM00829">
    <property type="entry name" value="PKS_ER"/>
    <property type="match status" value="1"/>
</dbReference>
<evidence type="ECO:0000256" key="1">
    <source>
        <dbReference type="ARBA" id="ARBA00022857"/>
    </source>
</evidence>
<proteinExistence type="predicted"/>
<keyword evidence="1" id="KW-0521">NADP</keyword>
<dbReference type="CDD" id="cd05286">
    <property type="entry name" value="QOR2"/>
    <property type="match status" value="1"/>
</dbReference>
<dbReference type="InterPro" id="IPR013149">
    <property type="entry name" value="ADH-like_C"/>
</dbReference>
<comment type="caution">
    <text evidence="4">The sequence shown here is derived from an EMBL/GenBank/DDBJ whole genome shotgun (WGS) entry which is preliminary data.</text>
</comment>
<dbReference type="InterPro" id="IPR036291">
    <property type="entry name" value="NAD(P)-bd_dom_sf"/>
</dbReference>
<dbReference type="InterPro" id="IPR013154">
    <property type="entry name" value="ADH-like_N"/>
</dbReference>
<reference evidence="4 5" key="1">
    <citation type="submission" date="2018-06" db="EMBL/GenBank/DDBJ databases">
        <title>Three novel Pseudomonas species isolated from symptomatic oak.</title>
        <authorList>
            <person name="Bueno-Gonzalez V."/>
            <person name="Brady C."/>
        </authorList>
    </citation>
    <scope>NUCLEOTIDE SEQUENCE [LARGE SCALE GENOMIC DNA]</scope>
    <source>
        <strain evidence="4 5">P9A</strain>
    </source>
</reference>
<dbReference type="OrthoDB" id="9785812at2"/>
<dbReference type="Pfam" id="PF08240">
    <property type="entry name" value="ADH_N"/>
    <property type="match status" value="1"/>
</dbReference>
<dbReference type="SUPFAM" id="SSF50129">
    <property type="entry name" value="GroES-like"/>
    <property type="match status" value="1"/>
</dbReference>
<dbReference type="RefSeq" id="WP_131182299.1">
    <property type="nucleotide sequence ID" value="NZ_QJUI01000030.1"/>
</dbReference>
<feature type="domain" description="Enoyl reductase (ER)" evidence="3">
    <location>
        <begin position="13"/>
        <end position="326"/>
    </location>
</feature>
<dbReference type="Gene3D" id="3.40.50.720">
    <property type="entry name" value="NAD(P)-binding Rossmann-like Domain"/>
    <property type="match status" value="1"/>
</dbReference>
<dbReference type="InterPro" id="IPR011032">
    <property type="entry name" value="GroES-like_sf"/>
</dbReference>
<accession>A0A4Q9QFI9</accession>
<dbReference type="GO" id="GO:0003960">
    <property type="term" value="F:quinone reductase (NADPH) activity"/>
    <property type="evidence" value="ECO:0007669"/>
    <property type="project" value="InterPro"/>
</dbReference>
<dbReference type="PANTHER" id="PTHR48106:SF13">
    <property type="entry name" value="QUINONE OXIDOREDUCTASE-RELATED"/>
    <property type="match status" value="1"/>
</dbReference>
<dbReference type="PANTHER" id="PTHR48106">
    <property type="entry name" value="QUINONE OXIDOREDUCTASE PIG3-RELATED"/>
    <property type="match status" value="1"/>
</dbReference>
<sequence>MIKAYGVMCTAPGGPEVLKLSTYNLQPPGSEEIAVAIEAAGVNFIDLYRRSGALNDSLTFPKSIGFEGAGYIVSCGRAVTEFSVGDRVAFVDSSTGSYASHAILPAARAIKLADDLSTDLAAAAMFKGIAAEYLTFRCVPLGPGDWIVWHAAAGGVGSIATGWLAARGARVIGLASTPAKRAQALDAGCVAAFDAADPSTVLAIRELTQGKGVDVVFDSIENATIELSLACLRQQGRLVLFGNSSGDVTGFNLSRLGQLGSLHVTRPTLKHYIGTKAELTNASIRVMTALASGEIPPLQVTRMPLVEAAQAHHLLQARKVRGSLILIPGSQ</sequence>
<protein>
    <submittedName>
        <fullName evidence="4">Quinone oxidoreductase</fullName>
    </submittedName>
</protein>
<dbReference type="InterPro" id="IPR047618">
    <property type="entry name" value="QOR-like"/>
</dbReference>
<dbReference type="AlphaFoldDB" id="A0A4Q9QFI9"/>
<keyword evidence="2" id="KW-0560">Oxidoreductase</keyword>
<dbReference type="GO" id="GO:0035925">
    <property type="term" value="F:mRNA 3'-UTR AU-rich region binding"/>
    <property type="evidence" value="ECO:0007669"/>
    <property type="project" value="TreeGrafter"/>
</dbReference>
<evidence type="ECO:0000256" key="2">
    <source>
        <dbReference type="ARBA" id="ARBA00023002"/>
    </source>
</evidence>
<evidence type="ECO:0000313" key="5">
    <source>
        <dbReference type="Proteomes" id="UP000292302"/>
    </source>
</evidence>
<dbReference type="Pfam" id="PF00107">
    <property type="entry name" value="ADH_zinc_N"/>
    <property type="match status" value="1"/>
</dbReference>
<keyword evidence="5" id="KW-1185">Reference proteome</keyword>
<organism evidence="4 5">
    <name type="scientific">Phytopseudomonas daroniae</name>
    <dbReference type="NCBI Taxonomy" id="2487519"/>
    <lineage>
        <taxon>Bacteria</taxon>
        <taxon>Pseudomonadati</taxon>
        <taxon>Pseudomonadota</taxon>
        <taxon>Gammaproteobacteria</taxon>
        <taxon>Pseudomonadales</taxon>
        <taxon>Pseudomonadaceae</taxon>
        <taxon>Phytopseudomonas</taxon>
    </lineage>
</organism>